<dbReference type="EMBL" id="QJJK01000001">
    <property type="protein sequence ID" value="PXW64373.1"/>
    <property type="molecule type" value="Genomic_DNA"/>
</dbReference>
<proteinExistence type="predicted"/>
<organism evidence="1 2">
    <name type="scientific">Chelatococcus asaccharovorans</name>
    <dbReference type="NCBI Taxonomy" id="28210"/>
    <lineage>
        <taxon>Bacteria</taxon>
        <taxon>Pseudomonadati</taxon>
        <taxon>Pseudomonadota</taxon>
        <taxon>Alphaproteobacteria</taxon>
        <taxon>Hyphomicrobiales</taxon>
        <taxon>Chelatococcaceae</taxon>
        <taxon>Chelatococcus</taxon>
    </lineage>
</organism>
<protein>
    <submittedName>
        <fullName evidence="1">Uncharacterized protein</fullName>
    </submittedName>
</protein>
<comment type="caution">
    <text evidence="1">The sequence shown here is derived from an EMBL/GenBank/DDBJ whole genome shotgun (WGS) entry which is preliminary data.</text>
</comment>
<sequence>MQECLGHSANLLALPGVLDWSMGVYNPRVDITKDTTTLYASDAPADGRFLDTQSIRSLPKAPALSGSDEIPEMPQFETNVCSPCHNSNPLPKYW</sequence>
<accession>A0A2V3UH86</accession>
<dbReference type="Proteomes" id="UP000248021">
    <property type="component" value="Unassembled WGS sequence"/>
</dbReference>
<keyword evidence="2" id="KW-1185">Reference proteome</keyword>
<reference evidence="1 2" key="1">
    <citation type="submission" date="2018-05" db="EMBL/GenBank/DDBJ databases">
        <title>Genomic Encyclopedia of Type Strains, Phase IV (KMG-IV): sequencing the most valuable type-strain genomes for metagenomic binning, comparative biology and taxonomic classification.</title>
        <authorList>
            <person name="Goeker M."/>
        </authorList>
    </citation>
    <scope>NUCLEOTIDE SEQUENCE [LARGE SCALE GENOMIC DNA]</scope>
    <source>
        <strain evidence="1 2">DSM 6462</strain>
    </source>
</reference>
<evidence type="ECO:0000313" key="2">
    <source>
        <dbReference type="Proteomes" id="UP000248021"/>
    </source>
</evidence>
<evidence type="ECO:0000313" key="1">
    <source>
        <dbReference type="EMBL" id="PXW64373.1"/>
    </source>
</evidence>
<gene>
    <name evidence="1" type="ORF">C7450_101128</name>
</gene>
<dbReference type="AlphaFoldDB" id="A0A2V3UH86"/>
<name>A0A2V3UH86_9HYPH</name>